<evidence type="ECO:0000256" key="1">
    <source>
        <dbReference type="SAM" id="MobiDB-lite"/>
    </source>
</evidence>
<dbReference type="InParanoid" id="A0A251UK77"/>
<protein>
    <submittedName>
        <fullName evidence="2">Uncharacterized protein</fullName>
    </submittedName>
</protein>
<organism evidence="2 3">
    <name type="scientific">Helianthus annuus</name>
    <name type="common">Common sunflower</name>
    <dbReference type="NCBI Taxonomy" id="4232"/>
    <lineage>
        <taxon>Eukaryota</taxon>
        <taxon>Viridiplantae</taxon>
        <taxon>Streptophyta</taxon>
        <taxon>Embryophyta</taxon>
        <taxon>Tracheophyta</taxon>
        <taxon>Spermatophyta</taxon>
        <taxon>Magnoliopsida</taxon>
        <taxon>eudicotyledons</taxon>
        <taxon>Gunneridae</taxon>
        <taxon>Pentapetalae</taxon>
        <taxon>asterids</taxon>
        <taxon>campanulids</taxon>
        <taxon>Asterales</taxon>
        <taxon>Asteraceae</taxon>
        <taxon>Asteroideae</taxon>
        <taxon>Heliantheae alliance</taxon>
        <taxon>Heliantheae</taxon>
        <taxon>Helianthus</taxon>
    </lineage>
</organism>
<sequence length="61" mass="6787">MANNDATRHENPTKKGLSSHNSMLNIELEQSTCKHQQLLIPVSKIGPKVSFLLHAPIQQLV</sequence>
<dbReference type="AlphaFoldDB" id="A0A251UK77"/>
<feature type="region of interest" description="Disordered" evidence="1">
    <location>
        <begin position="1"/>
        <end position="20"/>
    </location>
</feature>
<dbReference type="Proteomes" id="UP000215914">
    <property type="component" value="Chromosome 5"/>
</dbReference>
<evidence type="ECO:0000313" key="3">
    <source>
        <dbReference type="Proteomes" id="UP000215914"/>
    </source>
</evidence>
<gene>
    <name evidence="2" type="ORF">HannXRQ_Chr05g0129111</name>
</gene>
<evidence type="ECO:0000313" key="2">
    <source>
        <dbReference type="EMBL" id="OTG23748.1"/>
    </source>
</evidence>
<proteinExistence type="predicted"/>
<feature type="compositionally biased region" description="Basic and acidic residues" evidence="1">
    <location>
        <begin position="1"/>
        <end position="13"/>
    </location>
</feature>
<keyword evidence="3" id="KW-1185">Reference proteome</keyword>
<dbReference type="EMBL" id="CM007894">
    <property type="protein sequence ID" value="OTG23748.1"/>
    <property type="molecule type" value="Genomic_DNA"/>
</dbReference>
<reference evidence="3" key="1">
    <citation type="journal article" date="2017" name="Nature">
        <title>The sunflower genome provides insights into oil metabolism, flowering and Asterid evolution.</title>
        <authorList>
            <person name="Badouin H."/>
            <person name="Gouzy J."/>
            <person name="Grassa C.J."/>
            <person name="Murat F."/>
            <person name="Staton S.E."/>
            <person name="Cottret L."/>
            <person name="Lelandais-Briere C."/>
            <person name="Owens G.L."/>
            <person name="Carrere S."/>
            <person name="Mayjonade B."/>
            <person name="Legrand L."/>
            <person name="Gill N."/>
            <person name="Kane N.C."/>
            <person name="Bowers J.E."/>
            <person name="Hubner S."/>
            <person name="Bellec A."/>
            <person name="Berard A."/>
            <person name="Berges H."/>
            <person name="Blanchet N."/>
            <person name="Boniface M.C."/>
            <person name="Brunel D."/>
            <person name="Catrice O."/>
            <person name="Chaidir N."/>
            <person name="Claudel C."/>
            <person name="Donnadieu C."/>
            <person name="Faraut T."/>
            <person name="Fievet G."/>
            <person name="Helmstetter N."/>
            <person name="King M."/>
            <person name="Knapp S.J."/>
            <person name="Lai Z."/>
            <person name="Le Paslier M.C."/>
            <person name="Lippi Y."/>
            <person name="Lorenzon L."/>
            <person name="Mandel J.R."/>
            <person name="Marage G."/>
            <person name="Marchand G."/>
            <person name="Marquand E."/>
            <person name="Bret-Mestries E."/>
            <person name="Morien E."/>
            <person name="Nambeesan S."/>
            <person name="Nguyen T."/>
            <person name="Pegot-Espagnet P."/>
            <person name="Pouilly N."/>
            <person name="Raftis F."/>
            <person name="Sallet E."/>
            <person name="Schiex T."/>
            <person name="Thomas J."/>
            <person name="Vandecasteele C."/>
            <person name="Vares D."/>
            <person name="Vear F."/>
            <person name="Vautrin S."/>
            <person name="Crespi M."/>
            <person name="Mangin B."/>
            <person name="Burke J.M."/>
            <person name="Salse J."/>
            <person name="Munos S."/>
            <person name="Vincourt P."/>
            <person name="Rieseberg L.H."/>
            <person name="Langlade N.B."/>
        </authorList>
    </citation>
    <scope>NUCLEOTIDE SEQUENCE [LARGE SCALE GENOMIC DNA]</scope>
    <source>
        <strain evidence="3">cv. SF193</strain>
    </source>
</reference>
<accession>A0A251UK77</accession>
<name>A0A251UK77_HELAN</name>